<name>A0A5B7CMW4_PORTR</name>
<evidence type="ECO:0000313" key="2">
    <source>
        <dbReference type="EMBL" id="MPC08993.1"/>
    </source>
</evidence>
<proteinExistence type="predicted"/>
<comment type="caution">
    <text evidence="2">The sequence shown here is derived from an EMBL/GenBank/DDBJ whole genome shotgun (WGS) entry which is preliminary data.</text>
</comment>
<sequence>MKPANNIITVWRPYVTLLHLTRLCRNDPRGERASVSGGVRAALISRLRGAGGVAERPPQPCHHNTLPCQPQPPAATNAPSDDSGSALYLLKLTIHHPRRRRLVPQQAAADPSLLVNG</sequence>
<organism evidence="2 3">
    <name type="scientific">Portunus trituberculatus</name>
    <name type="common">Swimming crab</name>
    <name type="synonym">Neptunus trituberculatus</name>
    <dbReference type="NCBI Taxonomy" id="210409"/>
    <lineage>
        <taxon>Eukaryota</taxon>
        <taxon>Metazoa</taxon>
        <taxon>Ecdysozoa</taxon>
        <taxon>Arthropoda</taxon>
        <taxon>Crustacea</taxon>
        <taxon>Multicrustacea</taxon>
        <taxon>Malacostraca</taxon>
        <taxon>Eumalacostraca</taxon>
        <taxon>Eucarida</taxon>
        <taxon>Decapoda</taxon>
        <taxon>Pleocyemata</taxon>
        <taxon>Brachyura</taxon>
        <taxon>Eubrachyura</taxon>
        <taxon>Portunoidea</taxon>
        <taxon>Portunidae</taxon>
        <taxon>Portuninae</taxon>
        <taxon>Portunus</taxon>
    </lineage>
</organism>
<evidence type="ECO:0000313" key="3">
    <source>
        <dbReference type="Proteomes" id="UP000324222"/>
    </source>
</evidence>
<dbReference type="EMBL" id="VSRR010000052">
    <property type="protein sequence ID" value="MPC08993.1"/>
    <property type="molecule type" value="Genomic_DNA"/>
</dbReference>
<keyword evidence="3" id="KW-1185">Reference proteome</keyword>
<feature type="region of interest" description="Disordered" evidence="1">
    <location>
        <begin position="50"/>
        <end position="82"/>
    </location>
</feature>
<protein>
    <submittedName>
        <fullName evidence="2">Uncharacterized protein</fullName>
    </submittedName>
</protein>
<gene>
    <name evidence="2" type="ORF">E2C01_001591</name>
</gene>
<evidence type="ECO:0000256" key="1">
    <source>
        <dbReference type="SAM" id="MobiDB-lite"/>
    </source>
</evidence>
<dbReference type="Proteomes" id="UP000324222">
    <property type="component" value="Unassembled WGS sequence"/>
</dbReference>
<dbReference type="AlphaFoldDB" id="A0A5B7CMW4"/>
<accession>A0A5B7CMW4</accession>
<reference evidence="2 3" key="1">
    <citation type="submission" date="2019-05" db="EMBL/GenBank/DDBJ databases">
        <title>Another draft genome of Portunus trituberculatus and its Hox gene families provides insights of decapod evolution.</title>
        <authorList>
            <person name="Jeong J.-H."/>
            <person name="Song I."/>
            <person name="Kim S."/>
            <person name="Choi T."/>
            <person name="Kim D."/>
            <person name="Ryu S."/>
            <person name="Kim W."/>
        </authorList>
    </citation>
    <scope>NUCLEOTIDE SEQUENCE [LARGE SCALE GENOMIC DNA]</scope>
    <source>
        <tissue evidence="2">Muscle</tissue>
    </source>
</reference>